<dbReference type="Proteomes" id="UP000029055">
    <property type="component" value="Unassembled WGS sequence"/>
</dbReference>
<protein>
    <submittedName>
        <fullName evidence="4">Haloacid dehalogenase-like hydrolase</fullName>
    </submittedName>
</protein>
<keyword evidence="2 4" id="KW-0378">Hydrolase</keyword>
<dbReference type="GO" id="GO:0016791">
    <property type="term" value="F:phosphatase activity"/>
    <property type="evidence" value="ECO:0007669"/>
    <property type="project" value="TreeGrafter"/>
</dbReference>
<dbReference type="PANTHER" id="PTHR46470:SF2">
    <property type="entry name" value="GLYCERALDEHYDE 3-PHOSPHATE PHOSPHATASE"/>
    <property type="match status" value="1"/>
</dbReference>
<accession>A0A087E706</accession>
<dbReference type="Gene3D" id="1.20.120.1600">
    <property type="match status" value="1"/>
</dbReference>
<dbReference type="Gene3D" id="3.40.50.1000">
    <property type="entry name" value="HAD superfamily/HAD-like"/>
    <property type="match status" value="1"/>
</dbReference>
<proteinExistence type="predicted"/>
<keyword evidence="3" id="KW-0460">Magnesium</keyword>
<dbReference type="OrthoDB" id="9810501at2"/>
<keyword evidence="5" id="KW-1185">Reference proteome</keyword>
<dbReference type="eggNOG" id="COG1011">
    <property type="taxonomic scope" value="Bacteria"/>
</dbReference>
<sequence>MLKRNAISYPLQTTQNAAAHTAHTRYDTVLFDMYGTLVDIHCDETADRPWQALWRFFDDHGVYFDDVENLRAEFGRYLAQEMASVADRLASEGIAVTDEDEVESDYLRVYTKIIEVYGRHDGGATDNNQAATTAELAAQAGRLFRDAATQRLRLYPGVEELLARLHDAGVRTLLVSNAQACFTRGEIQRLGLDAMLDDILLSSDYDVKKPNAWFFEEALRLASTPASRALMIGNEEHADIFGAARAGIDAVYLCTEQSVGDTPRIARQAVRSFAGADYKAVAACIFDEQ</sequence>
<dbReference type="STRING" id="77635.BISU_0027"/>
<dbReference type="GO" id="GO:0046872">
    <property type="term" value="F:metal ion binding"/>
    <property type="evidence" value="ECO:0007669"/>
    <property type="project" value="UniProtKB-KW"/>
</dbReference>
<dbReference type="PANTHER" id="PTHR46470">
    <property type="entry name" value="N-ACYLNEURAMINATE-9-PHOSPHATASE"/>
    <property type="match status" value="1"/>
</dbReference>
<dbReference type="InterPro" id="IPR036412">
    <property type="entry name" value="HAD-like_sf"/>
</dbReference>
<dbReference type="SFLD" id="SFLDS00003">
    <property type="entry name" value="Haloacid_Dehalogenase"/>
    <property type="match status" value="1"/>
</dbReference>
<dbReference type="AlphaFoldDB" id="A0A087E706"/>
<dbReference type="EMBL" id="JGZR01000006">
    <property type="protein sequence ID" value="KFJ03557.1"/>
    <property type="molecule type" value="Genomic_DNA"/>
</dbReference>
<evidence type="ECO:0000256" key="1">
    <source>
        <dbReference type="ARBA" id="ARBA00022723"/>
    </source>
</evidence>
<dbReference type="RefSeq" id="WP_024464585.1">
    <property type="nucleotide sequence ID" value="NZ_CP062939.1"/>
</dbReference>
<name>A0A087E706_9BIFI</name>
<dbReference type="SFLD" id="SFLDG01129">
    <property type="entry name" value="C1.5:_HAD__Beta-PGM__Phosphata"/>
    <property type="match status" value="1"/>
</dbReference>
<gene>
    <name evidence="4" type="ORF">BISU_0027</name>
</gene>
<keyword evidence="1" id="KW-0479">Metal-binding</keyword>
<organism evidence="4 5">
    <name type="scientific">Bifidobacterium subtile</name>
    <dbReference type="NCBI Taxonomy" id="77635"/>
    <lineage>
        <taxon>Bacteria</taxon>
        <taxon>Bacillati</taxon>
        <taxon>Actinomycetota</taxon>
        <taxon>Actinomycetes</taxon>
        <taxon>Bifidobacteriales</taxon>
        <taxon>Bifidobacteriaceae</taxon>
        <taxon>Bifidobacterium</taxon>
    </lineage>
</organism>
<dbReference type="Pfam" id="PF00702">
    <property type="entry name" value="Hydrolase"/>
    <property type="match status" value="1"/>
</dbReference>
<comment type="caution">
    <text evidence="4">The sequence shown here is derived from an EMBL/GenBank/DDBJ whole genome shotgun (WGS) entry which is preliminary data.</text>
</comment>
<evidence type="ECO:0000313" key="4">
    <source>
        <dbReference type="EMBL" id="KFJ03557.1"/>
    </source>
</evidence>
<evidence type="ECO:0000313" key="5">
    <source>
        <dbReference type="Proteomes" id="UP000029055"/>
    </source>
</evidence>
<dbReference type="InterPro" id="IPR023214">
    <property type="entry name" value="HAD_sf"/>
</dbReference>
<dbReference type="SUPFAM" id="SSF56784">
    <property type="entry name" value="HAD-like"/>
    <property type="match status" value="1"/>
</dbReference>
<evidence type="ECO:0000256" key="3">
    <source>
        <dbReference type="ARBA" id="ARBA00022842"/>
    </source>
</evidence>
<evidence type="ECO:0000256" key="2">
    <source>
        <dbReference type="ARBA" id="ARBA00022801"/>
    </source>
</evidence>
<reference evidence="4 5" key="1">
    <citation type="submission" date="2014-03" db="EMBL/GenBank/DDBJ databases">
        <title>Genomics of Bifidobacteria.</title>
        <authorList>
            <person name="Ventura M."/>
            <person name="Milani C."/>
            <person name="Lugli G.A."/>
        </authorList>
    </citation>
    <scope>NUCLEOTIDE SEQUENCE [LARGE SCALE GENOMIC DNA]</scope>
    <source>
        <strain evidence="4 5">LMG 11597</strain>
    </source>
</reference>
<dbReference type="InterPro" id="IPR051400">
    <property type="entry name" value="HAD-like_hydrolase"/>
</dbReference>